<dbReference type="InterPro" id="IPR000868">
    <property type="entry name" value="Isochorismatase-like_dom"/>
</dbReference>
<dbReference type="Proteomes" id="UP000521227">
    <property type="component" value="Unassembled WGS sequence"/>
</dbReference>
<dbReference type="RefSeq" id="WP_184088762.1">
    <property type="nucleotide sequence ID" value="NZ_JACHIJ010000007.1"/>
</dbReference>
<dbReference type="AlphaFoldDB" id="A0A840N2H1"/>
<protein>
    <submittedName>
        <fullName evidence="2">Nicotinamidase-related amidase</fullName>
    </submittedName>
</protein>
<dbReference type="Pfam" id="PF00857">
    <property type="entry name" value="Isochorismatase"/>
    <property type="match status" value="1"/>
</dbReference>
<dbReference type="InterPro" id="IPR036380">
    <property type="entry name" value="Isochorismatase-like_sf"/>
</dbReference>
<accession>A0A840N2H1</accession>
<evidence type="ECO:0000313" key="2">
    <source>
        <dbReference type="EMBL" id="MBB5054475.1"/>
    </source>
</evidence>
<sequence>MTSEAIRDPVKDHLLTPQNAAFIVIDYQPVQVNSIASMDRPAMVKNIVGTAKTAVAYGLPIVHSTVNVKTGLNKPPISQLQKVLADYPTYDRTTINSWEDVEFLKAVKATGRKKLIMTALWTEACLTFPALDALKEGYEVYVVVDAVGGTSVVAHDMALRRIEQAGGKMITLVQLLCELQRDWKRTDTVPAFLDINIELGGTAGLQFAWDQAERAKK</sequence>
<reference evidence="2 3" key="1">
    <citation type="submission" date="2020-08" db="EMBL/GenBank/DDBJ databases">
        <title>Genomic Encyclopedia of Type Strains, Phase IV (KMG-IV): sequencing the most valuable type-strain genomes for metagenomic binning, comparative biology and taxonomic classification.</title>
        <authorList>
            <person name="Goeker M."/>
        </authorList>
    </citation>
    <scope>NUCLEOTIDE SEQUENCE [LARGE SCALE GENOMIC DNA]</scope>
    <source>
        <strain evidence="2 3">DSM 17498</strain>
    </source>
</reference>
<evidence type="ECO:0000313" key="3">
    <source>
        <dbReference type="Proteomes" id="UP000521227"/>
    </source>
</evidence>
<dbReference type="PANTHER" id="PTHR43559:SF1">
    <property type="entry name" value="HYDROLASE"/>
    <property type="match status" value="1"/>
</dbReference>
<dbReference type="EMBL" id="JACHIJ010000007">
    <property type="protein sequence ID" value="MBB5054475.1"/>
    <property type="molecule type" value="Genomic_DNA"/>
</dbReference>
<dbReference type="CDD" id="cd01012">
    <property type="entry name" value="YcaC_related"/>
    <property type="match status" value="1"/>
</dbReference>
<name>A0A840N2H1_9BRAD</name>
<dbReference type="SUPFAM" id="SSF52499">
    <property type="entry name" value="Isochorismatase-like hydrolases"/>
    <property type="match status" value="1"/>
</dbReference>
<proteinExistence type="predicted"/>
<gene>
    <name evidence="2" type="ORF">HNQ36_004477</name>
</gene>
<feature type="domain" description="Isochorismatase-like" evidence="1">
    <location>
        <begin position="21"/>
        <end position="172"/>
    </location>
</feature>
<comment type="caution">
    <text evidence="2">The sequence shown here is derived from an EMBL/GenBank/DDBJ whole genome shotgun (WGS) entry which is preliminary data.</text>
</comment>
<organism evidence="2 3">
    <name type="scientific">Afipia massiliensis</name>
    <dbReference type="NCBI Taxonomy" id="211460"/>
    <lineage>
        <taxon>Bacteria</taxon>
        <taxon>Pseudomonadati</taxon>
        <taxon>Pseudomonadota</taxon>
        <taxon>Alphaproteobacteria</taxon>
        <taxon>Hyphomicrobiales</taxon>
        <taxon>Nitrobacteraceae</taxon>
        <taxon>Afipia</taxon>
    </lineage>
</organism>
<dbReference type="Gene3D" id="3.40.50.850">
    <property type="entry name" value="Isochorismatase-like"/>
    <property type="match status" value="1"/>
</dbReference>
<dbReference type="PANTHER" id="PTHR43559">
    <property type="entry name" value="HYDROLASE YCAC-RELATED"/>
    <property type="match status" value="1"/>
</dbReference>
<evidence type="ECO:0000259" key="1">
    <source>
        <dbReference type="Pfam" id="PF00857"/>
    </source>
</evidence>
<dbReference type="InterPro" id="IPR053152">
    <property type="entry name" value="Hydrolase_YcaC-like"/>
</dbReference>